<name>A0ABR1VAY9_9PEZI</name>
<evidence type="ECO:0000256" key="4">
    <source>
        <dbReference type="SAM" id="MobiDB-lite"/>
    </source>
</evidence>
<organism evidence="5 6">
    <name type="scientific">Apiospora saccharicola</name>
    <dbReference type="NCBI Taxonomy" id="335842"/>
    <lineage>
        <taxon>Eukaryota</taxon>
        <taxon>Fungi</taxon>
        <taxon>Dikarya</taxon>
        <taxon>Ascomycota</taxon>
        <taxon>Pezizomycotina</taxon>
        <taxon>Sordariomycetes</taxon>
        <taxon>Xylariomycetidae</taxon>
        <taxon>Amphisphaeriales</taxon>
        <taxon>Apiosporaceae</taxon>
        <taxon>Apiospora</taxon>
    </lineage>
</organism>
<evidence type="ECO:0000313" key="6">
    <source>
        <dbReference type="Proteomes" id="UP001446871"/>
    </source>
</evidence>
<dbReference type="InterPro" id="IPR002401">
    <property type="entry name" value="Cyt_P450_E_grp-I"/>
</dbReference>
<keyword evidence="3" id="KW-0408">Iron</keyword>
<protein>
    <recommendedName>
        <fullName evidence="7">Cytochrome P450</fullName>
    </recommendedName>
</protein>
<feature type="region of interest" description="Disordered" evidence="4">
    <location>
        <begin position="435"/>
        <end position="454"/>
    </location>
</feature>
<keyword evidence="6" id="KW-1185">Reference proteome</keyword>
<evidence type="ECO:0008006" key="7">
    <source>
        <dbReference type="Google" id="ProtNLM"/>
    </source>
</evidence>
<dbReference type="Gene3D" id="1.10.630.10">
    <property type="entry name" value="Cytochrome P450"/>
    <property type="match status" value="1"/>
</dbReference>
<proteinExistence type="predicted"/>
<evidence type="ECO:0000256" key="2">
    <source>
        <dbReference type="ARBA" id="ARBA00022723"/>
    </source>
</evidence>
<sequence>MLETLGNPPLMFVDLRPVNRSMVLVRSHEVAEQIIKPSAQFLTSVPKASLAYLSHVIGTSSILGAEDEHWKHLWKRFNPGFAPQHLLTHLSAILDKTTLLIDHLDDLVRTDMAVPLLPLLVNLTFDIIGAVAMDVDLRAQRTEGQGEMIKLFGELLSCYLDDKADYPWWVIPRVELRRNRLGKRIDSILRDIVRQKYHEYQRIPDASSSRSTLSLSFQDTQSLSPEILKATVDQLKSFLLAGHDTTSTTLSWVFYELMRTPRVLLVVREEIHAVLGPDPDPEGIRARFLAEPGPDLLYQMPYINAVIKETLRMHPPAATARKSPFGSSFTVRTPDGTNHCLDGTIIYNCNTLIHRDLDVYGDTADIFRPERWLEDTGSDSGPVPVGAWRPFERGPRNCIGQEFANIEARVIIALAVPRYDFSKVEFGELASDDEGDRCSRRIQSNSKSSRISIR</sequence>
<dbReference type="InterPro" id="IPR001128">
    <property type="entry name" value="Cyt_P450"/>
</dbReference>
<gene>
    <name evidence="5" type="ORF">PG996_007491</name>
</gene>
<evidence type="ECO:0000256" key="3">
    <source>
        <dbReference type="ARBA" id="ARBA00023004"/>
    </source>
</evidence>
<dbReference type="Pfam" id="PF00067">
    <property type="entry name" value="p450"/>
    <property type="match status" value="1"/>
</dbReference>
<comment type="caution">
    <text evidence="5">The sequence shown here is derived from an EMBL/GenBank/DDBJ whole genome shotgun (WGS) entry which is preliminary data.</text>
</comment>
<dbReference type="SUPFAM" id="SSF48264">
    <property type="entry name" value="Cytochrome P450"/>
    <property type="match status" value="1"/>
</dbReference>
<dbReference type="PRINTS" id="PR00463">
    <property type="entry name" value="EP450I"/>
</dbReference>
<keyword evidence="1" id="KW-0349">Heme</keyword>
<dbReference type="EMBL" id="JAQQWM010000004">
    <property type="protein sequence ID" value="KAK8068379.1"/>
    <property type="molecule type" value="Genomic_DNA"/>
</dbReference>
<feature type="compositionally biased region" description="Polar residues" evidence="4">
    <location>
        <begin position="441"/>
        <end position="454"/>
    </location>
</feature>
<evidence type="ECO:0000313" key="5">
    <source>
        <dbReference type="EMBL" id="KAK8068379.1"/>
    </source>
</evidence>
<dbReference type="PANTHER" id="PTHR24305:SF222">
    <property type="entry name" value="CYTOCHROME P450 MONOOXYGENASE STCS"/>
    <property type="match status" value="1"/>
</dbReference>
<dbReference type="Proteomes" id="UP001446871">
    <property type="component" value="Unassembled WGS sequence"/>
</dbReference>
<dbReference type="InterPro" id="IPR036396">
    <property type="entry name" value="Cyt_P450_sf"/>
</dbReference>
<dbReference type="PRINTS" id="PR00385">
    <property type="entry name" value="P450"/>
</dbReference>
<evidence type="ECO:0000256" key="1">
    <source>
        <dbReference type="ARBA" id="ARBA00022617"/>
    </source>
</evidence>
<accession>A0ABR1VAY9</accession>
<dbReference type="PANTHER" id="PTHR24305">
    <property type="entry name" value="CYTOCHROME P450"/>
    <property type="match status" value="1"/>
</dbReference>
<dbReference type="InterPro" id="IPR050121">
    <property type="entry name" value="Cytochrome_P450_monoxygenase"/>
</dbReference>
<keyword evidence="2" id="KW-0479">Metal-binding</keyword>
<reference evidence="5 6" key="1">
    <citation type="submission" date="2023-01" db="EMBL/GenBank/DDBJ databases">
        <title>Analysis of 21 Apiospora genomes using comparative genomics revels a genus with tremendous synthesis potential of carbohydrate active enzymes and secondary metabolites.</title>
        <authorList>
            <person name="Sorensen T."/>
        </authorList>
    </citation>
    <scope>NUCLEOTIDE SEQUENCE [LARGE SCALE GENOMIC DNA]</scope>
    <source>
        <strain evidence="5 6">CBS 83171</strain>
    </source>
</reference>